<keyword evidence="4 8" id="KW-1133">Transmembrane helix</keyword>
<dbReference type="GO" id="GO:0009060">
    <property type="term" value="P:aerobic respiration"/>
    <property type="evidence" value="ECO:0007669"/>
    <property type="project" value="TreeGrafter"/>
</dbReference>
<keyword evidence="6" id="KW-0520">NAD</keyword>
<organism evidence="10">
    <name type="scientific">Tuber umbilicatum</name>
    <dbReference type="NCBI Taxonomy" id="691171"/>
    <lineage>
        <taxon>Eukaryota</taxon>
        <taxon>Fungi</taxon>
        <taxon>Dikarya</taxon>
        <taxon>Ascomycota</taxon>
        <taxon>Pezizomycotina</taxon>
        <taxon>Pezizomycetes</taxon>
        <taxon>Pezizales</taxon>
        <taxon>Tuberaceae</taxon>
        <taxon>Tuber</taxon>
    </lineage>
</organism>
<name>A0A8F6HCQ0_9PEZI</name>
<protein>
    <recommendedName>
        <fullName evidence="7">NADH-ubiquinone oxidoreductase chain 1</fullName>
        <ecNumber evidence="7">7.1.1.2</ecNumber>
    </recommendedName>
</protein>
<evidence type="ECO:0000256" key="6">
    <source>
        <dbReference type="RuleBase" id="RU000471"/>
    </source>
</evidence>
<evidence type="ECO:0000256" key="8">
    <source>
        <dbReference type="SAM" id="Phobius"/>
    </source>
</evidence>
<dbReference type="InterPro" id="IPR004860">
    <property type="entry name" value="LAGLIDADG_dom"/>
</dbReference>
<sequence>MSISSLFYTLLSVLEVLLVIVPSLMVVAFITLAERKTMASMQRRIGPNFVGFYGLLQAFADALKLILKEYVSPTQANFLLFFLGPIITLIFSLFGYAIIPYGLIGYNFNFIYCFIFYIISCKLYSCNLLYNFYLNNSSDNKAISFRKNLHYNNTNLNKLKMSDSEFNQWLTGFSDASPKSVVVWGSNLQSLVGTGKFTKQVSNMIVLAPYQYSVVIGLLLSDGWLIFASKTNKNARLGFKQSLSHSVYILFVFNILSHYCSSGPKLTTGVRAGKWYYGLEFYTRSLTCITELYLIFYPNKVKIIPDNIYELLTPVALIMGDGSVQGTV</sequence>
<comment type="catalytic activity">
    <reaction evidence="7">
        <text>a ubiquinone + NADH + 5 H(+)(in) = a ubiquinol + NAD(+) + 4 H(+)(out)</text>
        <dbReference type="Rhea" id="RHEA:29091"/>
        <dbReference type="Rhea" id="RHEA-COMP:9565"/>
        <dbReference type="Rhea" id="RHEA-COMP:9566"/>
        <dbReference type="ChEBI" id="CHEBI:15378"/>
        <dbReference type="ChEBI" id="CHEBI:16389"/>
        <dbReference type="ChEBI" id="CHEBI:17976"/>
        <dbReference type="ChEBI" id="CHEBI:57540"/>
        <dbReference type="ChEBI" id="CHEBI:57945"/>
        <dbReference type="EC" id="7.1.1.2"/>
    </reaction>
</comment>
<feature type="transmembrane region" description="Helical" evidence="8">
    <location>
        <begin position="210"/>
        <end position="227"/>
    </location>
</feature>
<evidence type="ECO:0000259" key="9">
    <source>
        <dbReference type="Pfam" id="PF03161"/>
    </source>
</evidence>
<gene>
    <name evidence="10" type="primary">nad1</name>
</gene>
<dbReference type="PANTHER" id="PTHR11432:SF3">
    <property type="entry name" value="NADH-UBIQUINONE OXIDOREDUCTASE CHAIN 1"/>
    <property type="match status" value="1"/>
</dbReference>
<dbReference type="EMBL" id="MW924655">
    <property type="protein sequence ID" value="QXQ00370.1"/>
    <property type="molecule type" value="Genomic_DNA"/>
</dbReference>
<dbReference type="InterPro" id="IPR001694">
    <property type="entry name" value="NADH_UbQ_OxRdtase_su1/FPO"/>
</dbReference>
<evidence type="ECO:0000256" key="2">
    <source>
        <dbReference type="ARBA" id="ARBA00010535"/>
    </source>
</evidence>
<dbReference type="Gene3D" id="3.10.28.10">
    <property type="entry name" value="Homing endonucleases"/>
    <property type="match status" value="1"/>
</dbReference>
<evidence type="ECO:0000256" key="5">
    <source>
        <dbReference type="ARBA" id="ARBA00023136"/>
    </source>
</evidence>
<dbReference type="EC" id="7.1.1.2" evidence="7"/>
<dbReference type="InterPro" id="IPR027434">
    <property type="entry name" value="Homing_endonucl"/>
</dbReference>
<dbReference type="GO" id="GO:0004519">
    <property type="term" value="F:endonuclease activity"/>
    <property type="evidence" value="ECO:0007669"/>
    <property type="project" value="InterPro"/>
</dbReference>
<evidence type="ECO:0000256" key="4">
    <source>
        <dbReference type="ARBA" id="ARBA00022989"/>
    </source>
</evidence>
<geneLocation type="mitochondrion" evidence="10"/>
<dbReference type="GO" id="GO:0003954">
    <property type="term" value="F:NADH dehydrogenase activity"/>
    <property type="evidence" value="ECO:0007669"/>
    <property type="project" value="TreeGrafter"/>
</dbReference>
<feature type="transmembrane region" description="Helical" evidence="8">
    <location>
        <begin position="6"/>
        <end position="33"/>
    </location>
</feature>
<feature type="transmembrane region" description="Helical" evidence="8">
    <location>
        <begin position="78"/>
        <end position="98"/>
    </location>
</feature>
<reference evidence="10" key="1">
    <citation type="submission" date="2021-03" db="EMBL/GenBank/DDBJ databases">
        <authorList>
            <person name="Song W.W."/>
            <person name="Shi C.C."/>
            <person name="Liu X.X."/>
        </authorList>
    </citation>
    <scope>NUCLEOTIDE SEQUENCE</scope>
</reference>
<dbReference type="GO" id="GO:0008137">
    <property type="term" value="F:NADH dehydrogenase (ubiquinone) activity"/>
    <property type="evidence" value="ECO:0007669"/>
    <property type="project" value="UniProtKB-EC"/>
</dbReference>
<dbReference type="SUPFAM" id="SSF55608">
    <property type="entry name" value="Homing endonucleases"/>
    <property type="match status" value="1"/>
</dbReference>
<proteinExistence type="inferred from homology"/>
<feature type="transmembrane region" description="Helical" evidence="8">
    <location>
        <begin position="45"/>
        <end position="66"/>
    </location>
</feature>
<dbReference type="PANTHER" id="PTHR11432">
    <property type="entry name" value="NADH DEHYDROGENASE SUBUNIT 1"/>
    <property type="match status" value="1"/>
</dbReference>
<keyword evidence="3 6" id="KW-0812">Transmembrane</keyword>
<keyword evidence="7" id="KW-0830">Ubiquinone</keyword>
<keyword evidence="7 10" id="KW-0496">Mitochondrion</keyword>
<comment type="subcellular location">
    <subcellularLocation>
        <location evidence="1">Membrane</location>
        <topology evidence="1">Multi-pass membrane protein</topology>
    </subcellularLocation>
    <subcellularLocation>
        <location evidence="6">Mitochondrion inner membrane</location>
        <topology evidence="6">Multi-pass membrane protein</topology>
    </subcellularLocation>
</comment>
<keyword evidence="5 8" id="KW-0472">Membrane</keyword>
<accession>A0A8F6HCQ0</accession>
<dbReference type="AlphaFoldDB" id="A0A8F6HCQ0"/>
<dbReference type="InterPro" id="IPR018086">
    <property type="entry name" value="NADH_UbQ_OxRdtase_su1_CS"/>
</dbReference>
<evidence type="ECO:0000313" key="10">
    <source>
        <dbReference type="EMBL" id="QXQ00370.1"/>
    </source>
</evidence>
<comment type="similarity">
    <text evidence="2 6">Belongs to the complex I subunit 1 family.</text>
</comment>
<evidence type="ECO:0000256" key="3">
    <source>
        <dbReference type="ARBA" id="ARBA00022692"/>
    </source>
</evidence>
<dbReference type="PROSITE" id="PS00667">
    <property type="entry name" value="COMPLEX1_ND1_1"/>
    <property type="match status" value="1"/>
</dbReference>
<evidence type="ECO:0000256" key="7">
    <source>
        <dbReference type="RuleBase" id="RU000473"/>
    </source>
</evidence>
<dbReference type="Pfam" id="PF00146">
    <property type="entry name" value="NADHdh"/>
    <property type="match status" value="1"/>
</dbReference>
<dbReference type="Pfam" id="PF03161">
    <property type="entry name" value="LAGLIDADG_2"/>
    <property type="match status" value="1"/>
</dbReference>
<feature type="domain" description="Homing endonuclease LAGLIDADG" evidence="9">
    <location>
        <begin position="213"/>
        <end position="325"/>
    </location>
</feature>
<feature type="transmembrane region" description="Helical" evidence="8">
    <location>
        <begin position="110"/>
        <end position="130"/>
    </location>
</feature>
<evidence type="ECO:0000256" key="1">
    <source>
        <dbReference type="ARBA" id="ARBA00004141"/>
    </source>
</evidence>
<dbReference type="GO" id="GO:0005743">
    <property type="term" value="C:mitochondrial inner membrane"/>
    <property type="evidence" value="ECO:0007669"/>
    <property type="project" value="UniProtKB-SubCell"/>
</dbReference>